<evidence type="ECO:0000313" key="3">
    <source>
        <dbReference type="Proteomes" id="UP000001307"/>
    </source>
</evidence>
<dbReference type="EMBL" id="FN654215">
    <property type="protein sequence ID" value="CBY16434.1"/>
    <property type="molecule type" value="Genomic_DNA"/>
</dbReference>
<reference evidence="2" key="1">
    <citation type="journal article" date="2010" name="Science">
        <title>Plasticity of animal genome architecture unmasked by rapid evolution of a pelagic tunicate.</title>
        <authorList>
            <person name="Denoeud F."/>
            <person name="Henriet S."/>
            <person name="Mungpakdee S."/>
            <person name="Aury J.M."/>
            <person name="Da Silva C."/>
            <person name="Brinkmann H."/>
            <person name="Mikhaleva J."/>
            <person name="Olsen L.C."/>
            <person name="Jubin C."/>
            <person name="Canestro C."/>
            <person name="Bouquet J.M."/>
            <person name="Danks G."/>
            <person name="Poulain J."/>
            <person name="Campsteijn C."/>
            <person name="Adamski M."/>
            <person name="Cross I."/>
            <person name="Yadetie F."/>
            <person name="Muffato M."/>
            <person name="Louis A."/>
            <person name="Butcher S."/>
            <person name="Tsagkogeorga G."/>
            <person name="Konrad A."/>
            <person name="Singh S."/>
            <person name="Jensen M.F."/>
            <person name="Cong E.H."/>
            <person name="Eikeseth-Otteraa H."/>
            <person name="Noel B."/>
            <person name="Anthouard V."/>
            <person name="Porcel B.M."/>
            <person name="Kachouri-Lafond R."/>
            <person name="Nishino A."/>
            <person name="Ugolini M."/>
            <person name="Chourrout P."/>
            <person name="Nishida H."/>
            <person name="Aasland R."/>
            <person name="Huzurbazar S."/>
            <person name="Westhof E."/>
            <person name="Delsuc F."/>
            <person name="Lehrach H."/>
            <person name="Reinhardt R."/>
            <person name="Weissenbach J."/>
            <person name="Roy S.W."/>
            <person name="Artiguenave F."/>
            <person name="Postlethwait J.H."/>
            <person name="Manak J.R."/>
            <person name="Thompson E.M."/>
            <person name="Jaillon O."/>
            <person name="Du Pasquier L."/>
            <person name="Boudinot P."/>
            <person name="Liberles D.A."/>
            <person name="Volff J.N."/>
            <person name="Philippe H."/>
            <person name="Lenhard B."/>
            <person name="Roest Crollius H."/>
            <person name="Wincker P."/>
            <person name="Chourrout D."/>
        </authorList>
    </citation>
    <scope>NUCLEOTIDE SEQUENCE [LARGE SCALE GENOMIC DNA]</scope>
</reference>
<dbReference type="FunFam" id="3.30.450.40:FF:000008">
    <property type="entry name" value="GAF domain-containing proteins"/>
    <property type="match status" value="1"/>
</dbReference>
<dbReference type="Gene3D" id="3.30.450.40">
    <property type="match status" value="1"/>
</dbReference>
<evidence type="ECO:0000256" key="1">
    <source>
        <dbReference type="ARBA" id="ARBA00038454"/>
    </source>
</evidence>
<keyword evidence="3" id="KW-1185">Reference proteome</keyword>
<evidence type="ECO:0008006" key="4">
    <source>
        <dbReference type="Google" id="ProtNLM"/>
    </source>
</evidence>
<dbReference type="PANTHER" id="PTHR21021:SF15">
    <property type="entry name" value="FREE METHIONINE-R-SULFOXIDE REDUCTASE"/>
    <property type="match status" value="1"/>
</dbReference>
<dbReference type="GO" id="GO:0005829">
    <property type="term" value="C:cytosol"/>
    <property type="evidence" value="ECO:0007669"/>
    <property type="project" value="TreeGrafter"/>
</dbReference>
<evidence type="ECO:0000313" key="2">
    <source>
        <dbReference type="EMBL" id="CBY16434.1"/>
    </source>
</evidence>
<protein>
    <recommendedName>
        <fullName evidence="4">GAF domain-containing protein</fullName>
    </recommendedName>
</protein>
<dbReference type="SUPFAM" id="SSF55781">
    <property type="entry name" value="GAF domain-like"/>
    <property type="match status" value="1"/>
</dbReference>
<dbReference type="Proteomes" id="UP000001307">
    <property type="component" value="Unassembled WGS sequence"/>
</dbReference>
<organism evidence="2">
    <name type="scientific">Oikopleura dioica</name>
    <name type="common">Tunicate</name>
    <dbReference type="NCBI Taxonomy" id="34765"/>
    <lineage>
        <taxon>Eukaryota</taxon>
        <taxon>Metazoa</taxon>
        <taxon>Chordata</taxon>
        <taxon>Tunicata</taxon>
        <taxon>Appendicularia</taxon>
        <taxon>Copelata</taxon>
        <taxon>Oikopleuridae</taxon>
        <taxon>Oikopleura</taxon>
    </lineage>
</organism>
<name>E4Y3N8_OIKDI</name>
<dbReference type="InParanoid" id="E4Y3N8"/>
<dbReference type="PANTHER" id="PTHR21021">
    <property type="entry name" value="GAF/PUTATIVE CYTOSKELETAL PROTEIN"/>
    <property type="match status" value="1"/>
</dbReference>
<gene>
    <name evidence="2" type="ORF">GSOID_T00001598001</name>
</gene>
<sequence length="175" mass="19422">MNRSEFYKALVADFVALVGDSSDVISNTANLSSLLFTRLRADATNWAGFYFRSSPTELKLGPFCGEPACQLLRFNKGVCGAAARDKKTLLVKDVHAFPGHVACDERSNSELVVPLFFKPAGKDPIVIAVLDMDSPKIGGFSECDQEHCEKLVQILQEKCDFQRLLNYYSLDYNSL</sequence>
<dbReference type="InterPro" id="IPR051330">
    <property type="entry name" value="Phosphatase_reg/MetRdx"/>
</dbReference>
<dbReference type="AlphaFoldDB" id="E4Y3N8"/>
<dbReference type="GO" id="GO:0033745">
    <property type="term" value="F:L-methionine-(R)-S-oxide reductase activity"/>
    <property type="evidence" value="ECO:0007669"/>
    <property type="project" value="TreeGrafter"/>
</dbReference>
<dbReference type="OrthoDB" id="15735at2759"/>
<proteinExistence type="inferred from homology"/>
<accession>E4Y3N8</accession>
<dbReference type="InterPro" id="IPR029016">
    <property type="entry name" value="GAF-like_dom_sf"/>
</dbReference>
<comment type="similarity">
    <text evidence="1">Belongs to the free Met sulfoxide reductase family.</text>
</comment>